<feature type="domain" description="NB-ARC" evidence="4">
    <location>
        <begin position="60"/>
        <end position="187"/>
    </location>
</feature>
<evidence type="ECO:0000313" key="8">
    <source>
        <dbReference type="EMBL" id="WVZ48996.1"/>
    </source>
</evidence>
<dbReference type="InterPro" id="IPR036388">
    <property type="entry name" value="WH-like_DNA-bd_sf"/>
</dbReference>
<dbReference type="PANTHER" id="PTHR23155">
    <property type="entry name" value="DISEASE RESISTANCE PROTEIN RP"/>
    <property type="match status" value="1"/>
</dbReference>
<dbReference type="InterPro" id="IPR027417">
    <property type="entry name" value="P-loop_NTPase"/>
</dbReference>
<feature type="region of interest" description="Disordered" evidence="3">
    <location>
        <begin position="20"/>
        <end position="47"/>
    </location>
</feature>
<protein>
    <recommendedName>
        <fullName evidence="10">NB-ARC domain-containing protein</fullName>
    </recommendedName>
</protein>
<dbReference type="PRINTS" id="PR00364">
    <property type="entry name" value="DISEASERSIST"/>
</dbReference>
<dbReference type="GO" id="GO:0042742">
    <property type="term" value="P:defense response to bacterium"/>
    <property type="evidence" value="ECO:0007669"/>
    <property type="project" value="UniProtKB-ARBA"/>
</dbReference>
<evidence type="ECO:0000256" key="1">
    <source>
        <dbReference type="ARBA" id="ARBA00022737"/>
    </source>
</evidence>
<dbReference type="Pfam" id="PF23559">
    <property type="entry name" value="WHD_DRP"/>
    <property type="match status" value="1"/>
</dbReference>
<dbReference type="SUPFAM" id="SSF52058">
    <property type="entry name" value="L domain-like"/>
    <property type="match status" value="1"/>
</dbReference>
<dbReference type="GO" id="GO:0043531">
    <property type="term" value="F:ADP binding"/>
    <property type="evidence" value="ECO:0007669"/>
    <property type="project" value="InterPro"/>
</dbReference>
<dbReference type="Proteomes" id="UP001341281">
    <property type="component" value="Chromosome 01"/>
</dbReference>
<dbReference type="InterPro" id="IPR055414">
    <property type="entry name" value="LRR_R13L4/SHOC2-like"/>
</dbReference>
<dbReference type="GO" id="GO:0002758">
    <property type="term" value="P:innate immune response-activating signaling pathway"/>
    <property type="evidence" value="ECO:0007669"/>
    <property type="project" value="UniProtKB-ARBA"/>
</dbReference>
<dbReference type="InterPro" id="IPR044974">
    <property type="entry name" value="Disease_R_plants"/>
</dbReference>
<dbReference type="InterPro" id="IPR002182">
    <property type="entry name" value="NB-ARC"/>
</dbReference>
<dbReference type="Pfam" id="PF00931">
    <property type="entry name" value="NB-ARC"/>
    <property type="match status" value="1"/>
</dbReference>
<accession>A0AAQ3PLH9</accession>
<feature type="domain" description="Disease resistance protein winged helix" evidence="5">
    <location>
        <begin position="269"/>
        <end position="345"/>
    </location>
</feature>
<name>A0AAQ3PLH9_PASNO</name>
<keyword evidence="1" id="KW-0677">Repeat</keyword>
<evidence type="ECO:0000313" key="7">
    <source>
        <dbReference type="EMBL" id="WVZ48957.1"/>
    </source>
</evidence>
<evidence type="ECO:0000259" key="4">
    <source>
        <dbReference type="Pfam" id="PF00931"/>
    </source>
</evidence>
<dbReference type="EMBL" id="CP144745">
    <property type="protein sequence ID" value="WVZ48996.1"/>
    <property type="molecule type" value="Genomic_DNA"/>
</dbReference>
<dbReference type="Pfam" id="PF23598">
    <property type="entry name" value="LRR_14"/>
    <property type="match status" value="1"/>
</dbReference>
<keyword evidence="9" id="KW-1185">Reference proteome</keyword>
<organism evidence="8 9">
    <name type="scientific">Paspalum notatum var. saurae</name>
    <dbReference type="NCBI Taxonomy" id="547442"/>
    <lineage>
        <taxon>Eukaryota</taxon>
        <taxon>Viridiplantae</taxon>
        <taxon>Streptophyta</taxon>
        <taxon>Embryophyta</taxon>
        <taxon>Tracheophyta</taxon>
        <taxon>Spermatophyta</taxon>
        <taxon>Magnoliopsida</taxon>
        <taxon>Liliopsida</taxon>
        <taxon>Poales</taxon>
        <taxon>Poaceae</taxon>
        <taxon>PACMAD clade</taxon>
        <taxon>Panicoideae</taxon>
        <taxon>Andropogonodae</taxon>
        <taxon>Paspaleae</taxon>
        <taxon>Paspalinae</taxon>
        <taxon>Paspalum</taxon>
    </lineage>
</organism>
<dbReference type="FunFam" id="1.10.10.10:FF:000322">
    <property type="entry name" value="Probable disease resistance protein At1g63360"/>
    <property type="match status" value="1"/>
</dbReference>
<dbReference type="Gene3D" id="1.10.10.10">
    <property type="entry name" value="Winged helix-like DNA-binding domain superfamily/Winged helix DNA-binding domain"/>
    <property type="match status" value="1"/>
</dbReference>
<dbReference type="EMBL" id="CP144745">
    <property type="protein sequence ID" value="WVZ48957.1"/>
    <property type="molecule type" value="Genomic_DNA"/>
</dbReference>
<dbReference type="GO" id="GO:0009626">
    <property type="term" value="P:plant-type hypersensitive response"/>
    <property type="evidence" value="ECO:0007669"/>
    <property type="project" value="UniProtKB-ARBA"/>
</dbReference>
<reference evidence="8 9" key="1">
    <citation type="submission" date="2024-02" db="EMBL/GenBank/DDBJ databases">
        <title>High-quality chromosome-scale genome assembly of Pensacola bahiagrass (Paspalum notatum Flugge var. saurae).</title>
        <authorList>
            <person name="Vega J.M."/>
            <person name="Podio M."/>
            <person name="Orjuela J."/>
            <person name="Siena L.A."/>
            <person name="Pessino S.C."/>
            <person name="Combes M.C."/>
            <person name="Mariac C."/>
            <person name="Albertini E."/>
            <person name="Pupilli F."/>
            <person name="Ortiz J.P.A."/>
            <person name="Leblanc O."/>
        </authorList>
    </citation>
    <scope>NUCLEOTIDE SEQUENCE [LARGE SCALE GENOMIC DNA]</scope>
    <source>
        <strain evidence="8">R1</strain>
        <tissue evidence="8">Leaf</tissue>
    </source>
</reference>
<dbReference type="InterPro" id="IPR032675">
    <property type="entry name" value="LRR_dom_sf"/>
</dbReference>
<gene>
    <name evidence="7" type="ORF">U9M48_000342</name>
    <name evidence="8" type="ORF">U9M48_000381</name>
</gene>
<feature type="domain" description="Disease resistance R13L4/SHOC-2-like LRR" evidence="6">
    <location>
        <begin position="412"/>
        <end position="652"/>
    </location>
</feature>
<dbReference type="Gene3D" id="3.80.10.10">
    <property type="entry name" value="Ribonuclease Inhibitor"/>
    <property type="match status" value="1"/>
</dbReference>
<keyword evidence="2" id="KW-0611">Plant defense</keyword>
<evidence type="ECO:0000259" key="5">
    <source>
        <dbReference type="Pfam" id="PF23559"/>
    </source>
</evidence>
<evidence type="ECO:0000259" key="6">
    <source>
        <dbReference type="Pfam" id="PF23598"/>
    </source>
</evidence>
<proteinExistence type="predicted"/>
<dbReference type="PANTHER" id="PTHR23155:SF1116">
    <property type="entry name" value="OS12G0273300 PROTEIN"/>
    <property type="match status" value="1"/>
</dbReference>
<sequence>MGHNSSPSLFRSEYVEHHSDDYKTTSLQSPTFKKKQQQAASPLLDETDDKKSPYSVLNVKIKIVSVVGVGGLGKTTLAKAVYDKYKGDFECGAFVPVGRNPDSKKIIQEILIALDKERYKQFNFAYFIVIDDVWEIQSCETIKLAIDDENNCGGRIIMTTRKMEVATKSGEVYKLHALSDKSSRELFYTRMYGDGGSRVDNNKPDEISNKILKKCGDKPRDKWYEIYKTIGFGRKDSKEVENTTTRILSFSYYDLPLHLRTCLLYLGTFPEDSIIYKGPLIWRWVTEGFIREEQGTWLFETGEGYFYDLINRSLTQGVEKKYATIDRRVHDIIGCRVHDIVLDFIRYMSHEENIFTILDNNDQDTLSKSPPIRRLAHHNMTMWHTTTHQANNHLTDAMRTVRGVLLSHGLHYICSFTLLRVLAIEYCNLVGGCHLRAEHVGHLFNLRYLSLRGTHVRWITEEIGGLRFLQTLDLLGSKIVETPSGSSLPTQLVCLRITFNLSGPAGSGDVGWVGRLTSLEELLINERYQWKELGSLRELRVLNASINVEDDESVRGFMDSVSHLDKLQHLEIIICSSARRLLEAARFVLLPRQLRLFYVVIKFRKMPPCINPWGLPNLSHLEIMLRDVGEQDLRNLGGLPELRFLSLSVDQCSAAISNIRLMDGYN</sequence>
<dbReference type="InterPro" id="IPR058922">
    <property type="entry name" value="WHD_DRP"/>
</dbReference>
<evidence type="ECO:0000256" key="2">
    <source>
        <dbReference type="ARBA" id="ARBA00022821"/>
    </source>
</evidence>
<dbReference type="AlphaFoldDB" id="A0AAQ3PLH9"/>
<evidence type="ECO:0008006" key="10">
    <source>
        <dbReference type="Google" id="ProtNLM"/>
    </source>
</evidence>
<dbReference type="SUPFAM" id="SSF52540">
    <property type="entry name" value="P-loop containing nucleoside triphosphate hydrolases"/>
    <property type="match status" value="1"/>
</dbReference>
<evidence type="ECO:0000313" key="9">
    <source>
        <dbReference type="Proteomes" id="UP001341281"/>
    </source>
</evidence>
<dbReference type="Gene3D" id="3.40.50.300">
    <property type="entry name" value="P-loop containing nucleotide triphosphate hydrolases"/>
    <property type="match status" value="1"/>
</dbReference>
<evidence type="ECO:0000256" key="3">
    <source>
        <dbReference type="SAM" id="MobiDB-lite"/>
    </source>
</evidence>